<gene>
    <name evidence="4" type="ORF">C5F48_15420</name>
</gene>
<reference evidence="4 5" key="1">
    <citation type="submission" date="2018-03" db="EMBL/GenBank/DDBJ databases">
        <title>Cereibacter changlensis.</title>
        <authorList>
            <person name="Meyer T.E."/>
            <person name="Miller S."/>
            <person name="Lodha T."/>
            <person name="Gandham S."/>
            <person name="Chintalapati S."/>
            <person name="Chintalapati V.R."/>
        </authorList>
    </citation>
    <scope>NUCLEOTIDE SEQUENCE [LARGE SCALE GENOMIC DNA]</scope>
    <source>
        <strain evidence="4 5">JA139</strain>
    </source>
</reference>
<proteinExistence type="predicted"/>
<feature type="domain" description="HIRAN" evidence="3">
    <location>
        <begin position="23"/>
        <end position="79"/>
    </location>
</feature>
<keyword evidence="1" id="KW-0479">Metal-binding</keyword>
<organism evidence="4 5">
    <name type="scientific">Cereibacter changlensis JA139</name>
    <dbReference type="NCBI Taxonomy" id="1188249"/>
    <lineage>
        <taxon>Bacteria</taxon>
        <taxon>Pseudomonadati</taxon>
        <taxon>Pseudomonadota</taxon>
        <taxon>Alphaproteobacteria</taxon>
        <taxon>Rhodobacterales</taxon>
        <taxon>Paracoccaceae</taxon>
        <taxon>Cereibacter</taxon>
    </lineage>
</organism>
<evidence type="ECO:0000313" key="5">
    <source>
        <dbReference type="Proteomes" id="UP000241010"/>
    </source>
</evidence>
<dbReference type="Pfam" id="PF08797">
    <property type="entry name" value="HIRAN"/>
    <property type="match status" value="1"/>
</dbReference>
<dbReference type="InterPro" id="IPR014905">
    <property type="entry name" value="HIRAN"/>
</dbReference>
<dbReference type="OrthoDB" id="7775150at2"/>
<dbReference type="GO" id="GO:0016818">
    <property type="term" value="F:hydrolase activity, acting on acid anhydrides, in phosphorus-containing anhydrides"/>
    <property type="evidence" value="ECO:0007669"/>
    <property type="project" value="InterPro"/>
</dbReference>
<dbReference type="Proteomes" id="UP000241010">
    <property type="component" value="Unassembled WGS sequence"/>
</dbReference>
<evidence type="ECO:0000259" key="3">
    <source>
        <dbReference type="Pfam" id="PF08797"/>
    </source>
</evidence>
<dbReference type="EMBL" id="PZKG01000080">
    <property type="protein sequence ID" value="PTE20833.1"/>
    <property type="molecule type" value="Genomic_DNA"/>
</dbReference>
<name>A0A2T4JST4_9RHOB</name>
<comment type="caution">
    <text evidence="4">The sequence shown here is derived from an EMBL/GenBank/DDBJ whole genome shotgun (WGS) entry which is preliminary data.</text>
</comment>
<accession>A0A2T4JST4</accession>
<dbReference type="AlphaFoldDB" id="A0A2T4JST4"/>
<evidence type="ECO:0000313" key="4">
    <source>
        <dbReference type="EMBL" id="PTE20833.1"/>
    </source>
</evidence>
<dbReference type="Gene3D" id="3.30.70.2330">
    <property type="match status" value="1"/>
</dbReference>
<dbReference type="GO" id="GO:0008270">
    <property type="term" value="F:zinc ion binding"/>
    <property type="evidence" value="ECO:0007669"/>
    <property type="project" value="InterPro"/>
</dbReference>
<keyword evidence="5" id="KW-1185">Reference proteome</keyword>
<evidence type="ECO:0000256" key="2">
    <source>
        <dbReference type="ARBA" id="ARBA00022801"/>
    </source>
</evidence>
<evidence type="ECO:0000256" key="1">
    <source>
        <dbReference type="ARBA" id="ARBA00022723"/>
    </source>
</evidence>
<dbReference type="GO" id="GO:0003676">
    <property type="term" value="F:nucleic acid binding"/>
    <property type="evidence" value="ECO:0007669"/>
    <property type="project" value="InterPro"/>
</dbReference>
<protein>
    <recommendedName>
        <fullName evidence="3">HIRAN domain-containing protein</fullName>
    </recommendedName>
</protein>
<keyword evidence="2" id="KW-0378">Hydrolase</keyword>
<sequence length="87" mass="9468">MLDSYIASRDRFDRTALPGADAVLRLRREPERRFDPRSIRVETAAGEPLGYLPGQSTQVLAALMDAGAQAEARVVEGAAVSIYLHLA</sequence>